<keyword evidence="2" id="KW-1185">Reference proteome</keyword>
<proteinExistence type="predicted"/>
<organism evidence="1 2">
    <name type="scientific">Lonepinella koalarum</name>
    <dbReference type="NCBI Taxonomy" id="53417"/>
    <lineage>
        <taxon>Bacteria</taxon>
        <taxon>Pseudomonadati</taxon>
        <taxon>Pseudomonadota</taxon>
        <taxon>Gammaproteobacteria</taxon>
        <taxon>Pasteurellales</taxon>
        <taxon>Pasteurellaceae</taxon>
        <taxon>Lonepinella</taxon>
    </lineage>
</organism>
<reference evidence="1 2" key="1">
    <citation type="submission" date="2019-03" db="EMBL/GenBank/DDBJ databases">
        <title>Genomic Encyclopedia of Type Strains, Phase IV (KMG-IV): sequencing the most valuable type-strain genomes for metagenomic binning, comparative biology and taxonomic classification.</title>
        <authorList>
            <person name="Goeker M."/>
        </authorList>
    </citation>
    <scope>NUCLEOTIDE SEQUENCE [LARGE SCALE GENOMIC DNA]</scope>
    <source>
        <strain evidence="1 2">DSM 10053</strain>
    </source>
</reference>
<sequence length="175" mass="20194">MNELCELKFYGVSLYHPIGWKIVSTPNSRCSFQEGEIKLENITITSESEISLSLRWATMKNIISEQDYLSELEKTFLLQEKRSKGKDKYKIKDTIEVTNHRDQVYISISEIYANHSILNIFKKSESITMIQGVYFSVKTKRILMAIISSRTTNFDANKLFFIDIVSSLSESLEGI</sequence>
<name>A0A4R1L0X0_9PAST</name>
<dbReference type="AlphaFoldDB" id="A0A4R1L0X0"/>
<gene>
    <name evidence="1" type="ORF">EV692_1145</name>
</gene>
<comment type="caution">
    <text evidence="1">The sequence shown here is derived from an EMBL/GenBank/DDBJ whole genome shotgun (WGS) entry which is preliminary data.</text>
</comment>
<dbReference type="EMBL" id="SMGJ01000003">
    <property type="protein sequence ID" value="TCK69929.1"/>
    <property type="molecule type" value="Genomic_DNA"/>
</dbReference>
<evidence type="ECO:0000313" key="2">
    <source>
        <dbReference type="Proteomes" id="UP000295496"/>
    </source>
</evidence>
<protein>
    <submittedName>
        <fullName evidence="1">Uncharacterized protein</fullName>
    </submittedName>
</protein>
<evidence type="ECO:0000313" key="1">
    <source>
        <dbReference type="EMBL" id="TCK69929.1"/>
    </source>
</evidence>
<accession>A0A4R1L0X0</accession>
<dbReference type="RefSeq" id="WP_132301413.1">
    <property type="nucleotide sequence ID" value="NZ_CP170642.1"/>
</dbReference>
<dbReference type="Proteomes" id="UP000295496">
    <property type="component" value="Unassembled WGS sequence"/>
</dbReference>